<dbReference type="Proteomes" id="UP000237271">
    <property type="component" value="Unassembled WGS sequence"/>
</dbReference>
<dbReference type="Pfam" id="PF13637">
    <property type="entry name" value="Ank_4"/>
    <property type="match status" value="4"/>
</dbReference>
<gene>
    <name evidence="1" type="ORF">PHPALM_3418</name>
</gene>
<dbReference type="SUPFAM" id="SSF140860">
    <property type="entry name" value="Pseudo ankyrin repeat-like"/>
    <property type="match status" value="1"/>
</dbReference>
<evidence type="ECO:0000313" key="1">
    <source>
        <dbReference type="EMBL" id="POM78987.1"/>
    </source>
</evidence>
<dbReference type="EMBL" id="NCKW01001859">
    <property type="protein sequence ID" value="POM78987.1"/>
    <property type="molecule type" value="Genomic_DNA"/>
</dbReference>
<protein>
    <submittedName>
        <fullName evidence="1">Uncharacterized protein</fullName>
    </submittedName>
</protein>
<dbReference type="InterPro" id="IPR036770">
    <property type="entry name" value="Ankyrin_rpt-contain_sf"/>
</dbReference>
<dbReference type="PANTHER" id="PTHR46586">
    <property type="entry name" value="ANKYRIN REPEAT-CONTAINING PROTEIN"/>
    <property type="match status" value="1"/>
</dbReference>
<dbReference type="InterPro" id="IPR002110">
    <property type="entry name" value="Ankyrin_rpt"/>
</dbReference>
<proteinExistence type="predicted"/>
<evidence type="ECO:0000313" key="2">
    <source>
        <dbReference type="Proteomes" id="UP000237271"/>
    </source>
</evidence>
<dbReference type="PANTHER" id="PTHR46586:SF3">
    <property type="entry name" value="ANKYRIN REPEAT-CONTAINING PROTEIN"/>
    <property type="match status" value="1"/>
</dbReference>
<dbReference type="InterPro" id="IPR052050">
    <property type="entry name" value="SecEffector_AnkRepeat"/>
</dbReference>
<dbReference type="AlphaFoldDB" id="A0A2P4YMF2"/>
<reference evidence="1 2" key="1">
    <citation type="journal article" date="2017" name="Genome Biol. Evol.">
        <title>Phytophthora megakarya and P. palmivora, closely related causal agents of cacao black pod rot, underwent increases in genome sizes and gene numbers by different mechanisms.</title>
        <authorList>
            <person name="Ali S.S."/>
            <person name="Shao J."/>
            <person name="Lary D.J."/>
            <person name="Kronmiller B."/>
            <person name="Shen D."/>
            <person name="Strem M.D."/>
            <person name="Amoako-Attah I."/>
            <person name="Akrofi A.Y."/>
            <person name="Begoude B.A."/>
            <person name="Ten Hoopen G.M."/>
            <person name="Coulibaly K."/>
            <person name="Kebe B.I."/>
            <person name="Melnick R.L."/>
            <person name="Guiltinan M.J."/>
            <person name="Tyler B.M."/>
            <person name="Meinhardt L.W."/>
            <person name="Bailey B.A."/>
        </authorList>
    </citation>
    <scope>NUCLEOTIDE SEQUENCE [LARGE SCALE GENOMIC DNA]</scope>
    <source>
        <strain evidence="2">sbr112.9</strain>
    </source>
</reference>
<dbReference type="SUPFAM" id="SSF48403">
    <property type="entry name" value="Ankyrin repeat"/>
    <property type="match status" value="2"/>
</dbReference>
<sequence length="896" mass="101036">MRIAATEGYLDIIKWLTDYRPEMKISTRVMDAAALRGHLEVVKWLHENRSEGCSVHAMDSAAASGHLDVVQWLHENRTEGCSTGAMDTAAAGGHLATVQWLWANREEGCTTVAVDFAIYNGHFPVVKWFSELADFQPRIAKHTTGPNNNSSNACIKKQTSGQATLAFEHRIQLAGKYSTCCCLVLVPLGQLSPYCDIVIVKPLSSHRPAHVHTLLSTYYVSYNRVEYRVIYLDFIQKYAIQTMPPLLTVAFVLEHQPRTDALQHLEAIICSFLGPAQTISLHEACTYDSTGLLDWIWGSSCTCMSERTCGWSLHNFLRSDELYNHWEFTESMRIAVSRGNLETVDWLTRHFSGCEVELEVVELAAGKGQLEMLKYLRNHENGDHGVDKGYKVRWGGRSIQEAITAGHYEIVRWLYDQKLHSHGDAEIAKVVCSALKIGGKTFAEFLLPTKNNPFDCVSYHVKQEWIFEFSRDSACAVRAFEALAKLGNLTLMQTILGMHSPLPMDQNEWISYWGEALQHACERGDLPMLRWLIDHPVGQIARNTDTNGTPFVLMYTAAGNGHVEILEHLTILGLTISLQAMFVTMIHAIRGGHLNVFKWMLEHDWCASGARAYTLINQAARYGRIEVLEFFLELNSLKAVYPTQNGPVQTTISLKALWGKFMAVNIAAMHGQLVVLQWLQVNHPNGWSTNVMNVAAGHGHLDVVKWLHDNRTEGCTREAMDRAAANGHFEVVEWLHSHRTEGLSTDAMDKAAANGHFKMVRWLHQNTNAGCTSNAMDLAAENGHMEIVKWLAANRSEGCTAKAIVDALNNGHLCIAHWLYRRFPHYIPTDMQVSLYGAQRFEIILYMYEQYPHLLTAEVVAESMRRLMDVAGERPNCNRIIKWLQEYQLSGNEEDS</sequence>
<keyword evidence="2" id="KW-1185">Reference proteome</keyword>
<accession>A0A2P4YMF2</accession>
<dbReference type="OrthoDB" id="107900at2759"/>
<organism evidence="1 2">
    <name type="scientific">Phytophthora palmivora</name>
    <dbReference type="NCBI Taxonomy" id="4796"/>
    <lineage>
        <taxon>Eukaryota</taxon>
        <taxon>Sar</taxon>
        <taxon>Stramenopiles</taxon>
        <taxon>Oomycota</taxon>
        <taxon>Peronosporomycetes</taxon>
        <taxon>Peronosporales</taxon>
        <taxon>Peronosporaceae</taxon>
        <taxon>Phytophthora</taxon>
    </lineage>
</organism>
<dbReference type="SMART" id="SM00248">
    <property type="entry name" value="ANK"/>
    <property type="match status" value="8"/>
</dbReference>
<name>A0A2P4YMF2_9STRA</name>
<dbReference type="Gene3D" id="1.25.40.20">
    <property type="entry name" value="Ankyrin repeat-containing domain"/>
    <property type="match status" value="4"/>
</dbReference>
<comment type="caution">
    <text evidence="1">The sequence shown here is derived from an EMBL/GenBank/DDBJ whole genome shotgun (WGS) entry which is preliminary data.</text>
</comment>